<dbReference type="Gene3D" id="3.40.30.10">
    <property type="entry name" value="Glutaredoxin"/>
    <property type="match status" value="1"/>
</dbReference>
<dbReference type="SUPFAM" id="SSF52833">
    <property type="entry name" value="Thioredoxin-like"/>
    <property type="match status" value="1"/>
</dbReference>
<keyword evidence="2" id="KW-0201">Cytochrome c-type biogenesis</keyword>
<keyword evidence="5" id="KW-0732">Signal</keyword>
<comment type="subcellular location">
    <subcellularLocation>
        <location evidence="1">Cell envelope</location>
    </subcellularLocation>
</comment>
<organism evidence="7 8">
    <name type="scientific">Niastella soli</name>
    <dbReference type="NCBI Taxonomy" id="2821487"/>
    <lineage>
        <taxon>Bacteria</taxon>
        <taxon>Pseudomonadati</taxon>
        <taxon>Bacteroidota</taxon>
        <taxon>Chitinophagia</taxon>
        <taxon>Chitinophagales</taxon>
        <taxon>Chitinophagaceae</taxon>
        <taxon>Niastella</taxon>
    </lineage>
</organism>
<evidence type="ECO:0000313" key="7">
    <source>
        <dbReference type="EMBL" id="MBO9201594.1"/>
    </source>
</evidence>
<dbReference type="Pfam" id="PF08534">
    <property type="entry name" value="Redoxin"/>
    <property type="match status" value="1"/>
</dbReference>
<evidence type="ECO:0000259" key="6">
    <source>
        <dbReference type="PROSITE" id="PS51352"/>
    </source>
</evidence>
<dbReference type="InterPro" id="IPR036249">
    <property type="entry name" value="Thioredoxin-like_sf"/>
</dbReference>
<evidence type="ECO:0000256" key="2">
    <source>
        <dbReference type="ARBA" id="ARBA00022748"/>
    </source>
</evidence>
<comment type="caution">
    <text evidence="7">The sequence shown here is derived from an EMBL/GenBank/DDBJ whole genome shotgun (WGS) entry which is preliminary data.</text>
</comment>
<protein>
    <submittedName>
        <fullName evidence="7">TlpA family protein disulfide reductase</fullName>
    </submittedName>
</protein>
<name>A0ABS3YUT9_9BACT</name>
<keyword evidence="4" id="KW-0676">Redox-active center</keyword>
<evidence type="ECO:0000313" key="8">
    <source>
        <dbReference type="Proteomes" id="UP000677244"/>
    </source>
</evidence>
<reference evidence="7 8" key="1">
    <citation type="submission" date="2021-03" db="EMBL/GenBank/DDBJ databases">
        <title>Assistant Professor.</title>
        <authorList>
            <person name="Huq M.A."/>
        </authorList>
    </citation>
    <scope>NUCLEOTIDE SEQUENCE [LARGE SCALE GENOMIC DNA]</scope>
    <source>
        <strain evidence="7 8">MAH-29</strain>
    </source>
</reference>
<keyword evidence="3" id="KW-1015">Disulfide bond</keyword>
<dbReference type="EMBL" id="JAGHKO010000004">
    <property type="protein sequence ID" value="MBO9201594.1"/>
    <property type="molecule type" value="Genomic_DNA"/>
</dbReference>
<dbReference type="PROSITE" id="PS51352">
    <property type="entry name" value="THIOREDOXIN_2"/>
    <property type="match status" value="1"/>
</dbReference>
<dbReference type="PANTHER" id="PTHR42852">
    <property type="entry name" value="THIOL:DISULFIDE INTERCHANGE PROTEIN DSBE"/>
    <property type="match status" value="1"/>
</dbReference>
<feature type="domain" description="Thioredoxin" evidence="6">
    <location>
        <begin position="313"/>
        <end position="455"/>
    </location>
</feature>
<feature type="chain" id="PRO_5045167084" evidence="5">
    <location>
        <begin position="21"/>
        <end position="455"/>
    </location>
</feature>
<evidence type="ECO:0000256" key="1">
    <source>
        <dbReference type="ARBA" id="ARBA00004196"/>
    </source>
</evidence>
<proteinExistence type="predicted"/>
<dbReference type="PANTHER" id="PTHR42852:SF6">
    <property type="entry name" value="THIOL:DISULFIDE INTERCHANGE PROTEIN DSBE"/>
    <property type="match status" value="1"/>
</dbReference>
<dbReference type="PROSITE" id="PS00194">
    <property type="entry name" value="THIOREDOXIN_1"/>
    <property type="match status" value="1"/>
</dbReference>
<feature type="signal peptide" evidence="5">
    <location>
        <begin position="1"/>
        <end position="20"/>
    </location>
</feature>
<dbReference type="InterPro" id="IPR017937">
    <property type="entry name" value="Thioredoxin_CS"/>
</dbReference>
<dbReference type="InterPro" id="IPR050553">
    <property type="entry name" value="Thioredoxin_ResA/DsbE_sf"/>
</dbReference>
<evidence type="ECO:0000256" key="4">
    <source>
        <dbReference type="ARBA" id="ARBA00023284"/>
    </source>
</evidence>
<gene>
    <name evidence="7" type="ORF">J7I42_15035</name>
</gene>
<sequence>MRIRVLFSVLYCFTALSVTAQGKLTLVQGTVNSDKTKSMVLFDVQNGEKLEMATARINGQYQFAFALPNIRDGFYYLSNQGRRSFIRLYLKAGDKFQIAINDSGNYAFVQPTPENKLLKEWNDFAEPVTRMSIFPRKDTATYASFFPILTAFLPKADAFKKKIKTPNAAFNDLLKNAVDFDIEHAALKFMLTPNSKFPGKDEMIPYYNTIVQPNKFTNTAVLNSGNGVDLIMLYSIYKYGKVKNPDSKERPTISEMLDFFGNDTIKGIFVENQLPGYRSLEKFNQEIEPVKKYLVTDTMQARYARNLKRLSTYRKGDKAFNFSYPDSSGNVVTLASLKGKVVLVDVWATWCGPCKAELPHLKKLEEELRDKDIAFVSISVDEEKDKEKWKNFVAKEQLRGIQLYAKGWSEFTRYYDIHGIPRFLVFDKEGKIVTVDSPRPSAPELKELLLNTLKN</sequence>
<accession>A0ABS3YUT9</accession>
<dbReference type="InterPro" id="IPR013740">
    <property type="entry name" value="Redoxin"/>
</dbReference>
<dbReference type="CDD" id="cd02966">
    <property type="entry name" value="TlpA_like_family"/>
    <property type="match status" value="1"/>
</dbReference>
<dbReference type="InterPro" id="IPR013766">
    <property type="entry name" value="Thioredoxin_domain"/>
</dbReference>
<keyword evidence="8" id="KW-1185">Reference proteome</keyword>
<evidence type="ECO:0000256" key="5">
    <source>
        <dbReference type="SAM" id="SignalP"/>
    </source>
</evidence>
<evidence type="ECO:0000256" key="3">
    <source>
        <dbReference type="ARBA" id="ARBA00023157"/>
    </source>
</evidence>
<dbReference type="Proteomes" id="UP000677244">
    <property type="component" value="Unassembled WGS sequence"/>
</dbReference>
<dbReference type="RefSeq" id="WP_209139648.1">
    <property type="nucleotide sequence ID" value="NZ_JAGHKO010000004.1"/>
</dbReference>